<organism evidence="3">
    <name type="scientific">Vitrella brassicaformis</name>
    <dbReference type="NCBI Taxonomy" id="1169539"/>
    <lineage>
        <taxon>Eukaryota</taxon>
        <taxon>Sar</taxon>
        <taxon>Alveolata</taxon>
        <taxon>Colpodellida</taxon>
        <taxon>Vitrellaceae</taxon>
        <taxon>Vitrella</taxon>
    </lineage>
</organism>
<feature type="domain" description="F-box" evidence="2">
    <location>
        <begin position="520"/>
        <end position="566"/>
    </location>
</feature>
<protein>
    <recommendedName>
        <fullName evidence="2">F-box domain-containing protein</fullName>
    </recommendedName>
</protein>
<reference evidence="3" key="1">
    <citation type="submission" date="2021-01" db="EMBL/GenBank/DDBJ databases">
        <authorList>
            <person name="Corre E."/>
            <person name="Pelletier E."/>
            <person name="Niang G."/>
            <person name="Scheremetjew M."/>
            <person name="Finn R."/>
            <person name="Kale V."/>
            <person name="Holt S."/>
            <person name="Cochrane G."/>
            <person name="Meng A."/>
            <person name="Brown T."/>
            <person name="Cohen L."/>
        </authorList>
    </citation>
    <scope>NUCLEOTIDE SEQUENCE</scope>
    <source>
        <strain evidence="3">CCMP3346</strain>
    </source>
</reference>
<feature type="compositionally biased region" description="Low complexity" evidence="1">
    <location>
        <begin position="289"/>
        <end position="302"/>
    </location>
</feature>
<feature type="compositionally biased region" description="Low complexity" evidence="1">
    <location>
        <begin position="309"/>
        <end position="330"/>
    </location>
</feature>
<proteinExistence type="predicted"/>
<dbReference type="InterPro" id="IPR036047">
    <property type="entry name" value="F-box-like_dom_sf"/>
</dbReference>
<evidence type="ECO:0000313" key="3">
    <source>
        <dbReference type="EMBL" id="CAD9061630.1"/>
    </source>
</evidence>
<accession>A0A7S1K3Q9</accession>
<feature type="region of interest" description="Disordered" evidence="1">
    <location>
        <begin position="278"/>
        <end position="407"/>
    </location>
</feature>
<dbReference type="InterPro" id="IPR001810">
    <property type="entry name" value="F-box_dom"/>
</dbReference>
<feature type="region of interest" description="Disordered" evidence="1">
    <location>
        <begin position="160"/>
        <end position="179"/>
    </location>
</feature>
<gene>
    <name evidence="3" type="ORF">VBRA1451_LOCUS16700</name>
</gene>
<dbReference type="PROSITE" id="PS50181">
    <property type="entry name" value="FBOX"/>
    <property type="match status" value="1"/>
</dbReference>
<evidence type="ECO:0000259" key="2">
    <source>
        <dbReference type="PROSITE" id="PS50181"/>
    </source>
</evidence>
<dbReference type="AlphaFoldDB" id="A0A7S1K3Q9"/>
<feature type="compositionally biased region" description="Polar residues" evidence="1">
    <location>
        <begin position="336"/>
        <end position="345"/>
    </location>
</feature>
<feature type="compositionally biased region" description="Low complexity" evidence="1">
    <location>
        <begin position="380"/>
        <end position="393"/>
    </location>
</feature>
<evidence type="ECO:0000256" key="1">
    <source>
        <dbReference type="SAM" id="MobiDB-lite"/>
    </source>
</evidence>
<sequence>MGAMEEDEGPSAWMFWQRHNPPPGKIGARRAHLPPQRHGTGNPLVAQMGFLKKYMGHPGTRGPAILAPGMRRKKPDITDQLAQTARMKAATRRLMEHHKKVERMEVEWASKGVPPPDGGPLPMGMCPPSRNINPNINIAPVPQFSHKLQQRPRVVGTPMEVSGIAGQKKRQWEEGEGGGDGMGMPMAMGMGMEMGMDGSGIGIGGAGFGDGGGGDRGVSVRASKRLASVGPSARPKVVECVPQPGVTFRFHKEDLIASKQVPSHMRGVSVHMARHDGFPSYQAHRSGYPQPSLPHQQQQQPSRFPPLRPSQEQFQQYQPPRQQYPQLQPPFIATPPFTSGRNSGASGFEETLSPPPQESPIPPMPSQPMREGPGLLGMMQQHQYQQPQQQQQQYAGREESKQVQLQQQQPLQVQQVAAPAAAAAAASAGGGGGGGRVSGGVVGVSGQVASNVLGKEVRPQPQPPRGIGAPAGAGLGMGRQVHATGRPQPPSDREVITIDLEEDATSGNAAVSSASARGDGFTFGALPDEVMRSVMAHLAPHELLRLFRVEKCLAQLTHTREIWVEKYRQLPRQVPLPQGVRSENQLSASRLRDMIHRYFTRRCYDCGDELGTARRLVGAIKVNLCRGCHQRYDGYRPASQSLITPRAAFEFLNVHRDQMNAAKLPSALGADPTAGLTSFAPVSFYFRTDVEHLSTKVHGLPSREDLRRLNDRIRASADQVNTQRSAARAKPKPQPSTPPPGSKKPALAPMMLSPWRAAGPSPAPAVQSSAVRAKAKVRRPKEGFRVPQSYRGEVAGAGKRNRVPGFFNEMREWEPAERWKRA</sequence>
<name>A0A7S1K3Q9_9ALVE</name>
<feature type="compositionally biased region" description="Pro residues" evidence="1">
    <location>
        <begin position="732"/>
        <end position="742"/>
    </location>
</feature>
<dbReference type="SUPFAM" id="SSF81383">
    <property type="entry name" value="F-box domain"/>
    <property type="match status" value="1"/>
</dbReference>
<dbReference type="EMBL" id="HBGB01028623">
    <property type="protein sequence ID" value="CAD9061630.1"/>
    <property type="molecule type" value="Transcribed_RNA"/>
</dbReference>
<feature type="region of interest" description="Disordered" evidence="1">
    <location>
        <begin position="716"/>
        <end position="790"/>
    </location>
</feature>
<feature type="compositionally biased region" description="Pro residues" evidence="1">
    <location>
        <begin position="353"/>
        <end position="366"/>
    </location>
</feature>